<keyword evidence="3" id="KW-0813">Transport</keyword>
<name>A0A1W2TQ94_ROSNE</name>
<dbReference type="InterPro" id="IPR044880">
    <property type="entry name" value="NCX_ion-bd_dom_sf"/>
</dbReference>
<feature type="transmembrane region" description="Helical" evidence="9">
    <location>
        <begin position="142"/>
        <end position="161"/>
    </location>
</feature>
<dbReference type="PANTHER" id="PTHR31503">
    <property type="entry name" value="VACUOLAR CALCIUM ION TRANSPORTER"/>
    <property type="match status" value="1"/>
</dbReference>
<dbReference type="InterPro" id="IPR004837">
    <property type="entry name" value="NaCa_Exmemb"/>
</dbReference>
<feature type="transmembrane region" description="Helical" evidence="9">
    <location>
        <begin position="555"/>
        <end position="582"/>
    </location>
</feature>
<evidence type="ECO:0000256" key="6">
    <source>
        <dbReference type="ARBA" id="ARBA00023065"/>
    </source>
</evidence>
<dbReference type="GO" id="GO:0015369">
    <property type="term" value="F:calcium:proton antiporter activity"/>
    <property type="evidence" value="ECO:0007669"/>
    <property type="project" value="TreeGrafter"/>
</dbReference>
<feature type="compositionally biased region" description="Basic and acidic residues" evidence="8">
    <location>
        <begin position="307"/>
        <end position="320"/>
    </location>
</feature>
<gene>
    <name evidence="11" type="ORF">SAMD00023353_4800900</name>
</gene>
<comment type="subcellular location">
    <subcellularLocation>
        <location evidence="1">Endomembrane system</location>
        <topology evidence="1">Multi-pass membrane protein</topology>
    </subcellularLocation>
</comment>
<feature type="transmembrane region" description="Helical" evidence="9">
    <location>
        <begin position="206"/>
        <end position="227"/>
    </location>
</feature>
<keyword evidence="4 9" id="KW-0812">Transmembrane</keyword>
<dbReference type="EMBL" id="DF977493">
    <property type="protein sequence ID" value="GAP90598.2"/>
    <property type="molecule type" value="Genomic_DNA"/>
</dbReference>
<dbReference type="InterPro" id="IPR004713">
    <property type="entry name" value="CaH_exchang"/>
</dbReference>
<feature type="compositionally biased region" description="Gly residues" evidence="8">
    <location>
        <begin position="395"/>
        <end position="408"/>
    </location>
</feature>
<keyword evidence="5 9" id="KW-1133">Transmembrane helix</keyword>
<evidence type="ECO:0000256" key="2">
    <source>
        <dbReference type="ARBA" id="ARBA00008170"/>
    </source>
</evidence>
<feature type="transmembrane region" description="Helical" evidence="9">
    <location>
        <begin position="113"/>
        <end position="136"/>
    </location>
</feature>
<feature type="region of interest" description="Disordered" evidence="8">
    <location>
        <begin position="307"/>
        <end position="326"/>
    </location>
</feature>
<dbReference type="GO" id="GO:0000329">
    <property type="term" value="C:fungal-type vacuole membrane"/>
    <property type="evidence" value="ECO:0007669"/>
    <property type="project" value="TreeGrafter"/>
</dbReference>
<feature type="domain" description="Sodium/calcium exchanger membrane region" evidence="10">
    <location>
        <begin position="142"/>
        <end position="296"/>
    </location>
</feature>
<dbReference type="STRING" id="77044.A0A1W2TQ94"/>
<evidence type="ECO:0000256" key="9">
    <source>
        <dbReference type="SAM" id="Phobius"/>
    </source>
</evidence>
<feature type="region of interest" description="Disordered" evidence="8">
    <location>
        <begin position="18"/>
        <end position="38"/>
    </location>
</feature>
<dbReference type="OrthoDB" id="1699231at2759"/>
<keyword evidence="12" id="KW-1185">Reference proteome</keyword>
<evidence type="ECO:0000256" key="8">
    <source>
        <dbReference type="SAM" id="MobiDB-lite"/>
    </source>
</evidence>
<comment type="similarity">
    <text evidence="2">Belongs to the Ca(2+):cation antiporter (CaCA) (TC 2.A.19) family.</text>
</comment>
<dbReference type="Gene3D" id="1.20.1420.30">
    <property type="entry name" value="NCX, central ion-binding region"/>
    <property type="match status" value="2"/>
</dbReference>
<feature type="transmembrane region" description="Helical" evidence="9">
    <location>
        <begin position="522"/>
        <end position="543"/>
    </location>
</feature>
<feature type="compositionally biased region" description="Polar residues" evidence="8">
    <location>
        <begin position="424"/>
        <end position="436"/>
    </location>
</feature>
<protein>
    <submittedName>
        <fullName evidence="11">Putative calcium proton exchanger</fullName>
    </submittedName>
</protein>
<feature type="transmembrane region" description="Helical" evidence="9">
    <location>
        <begin position="279"/>
        <end position="297"/>
    </location>
</feature>
<dbReference type="Proteomes" id="UP000054516">
    <property type="component" value="Unassembled WGS sequence"/>
</dbReference>
<reference evidence="11" key="1">
    <citation type="submission" date="2016-03" db="EMBL/GenBank/DDBJ databases">
        <title>Draft genome sequence of Rosellinia necatrix.</title>
        <authorList>
            <person name="Kanematsu S."/>
        </authorList>
    </citation>
    <scope>NUCLEOTIDE SEQUENCE [LARGE SCALE GENOMIC DNA]</scope>
    <source>
        <strain evidence="11">W97</strain>
    </source>
</reference>
<feature type="transmembrane region" description="Helical" evidence="9">
    <location>
        <begin position="616"/>
        <end position="636"/>
    </location>
</feature>
<feature type="transmembrane region" description="Helical" evidence="9">
    <location>
        <begin position="588"/>
        <end position="609"/>
    </location>
</feature>
<accession>A0A1W2TQ94</accession>
<feature type="transmembrane region" description="Helical" evidence="9">
    <location>
        <begin position="173"/>
        <end position="194"/>
    </location>
</feature>
<evidence type="ECO:0000259" key="10">
    <source>
        <dbReference type="Pfam" id="PF01699"/>
    </source>
</evidence>
<evidence type="ECO:0000256" key="4">
    <source>
        <dbReference type="ARBA" id="ARBA00022692"/>
    </source>
</evidence>
<feature type="domain" description="Sodium/calcium exchanger membrane region" evidence="10">
    <location>
        <begin position="492"/>
        <end position="628"/>
    </location>
</feature>
<dbReference type="AlphaFoldDB" id="A0A1W2TQ94"/>
<evidence type="ECO:0000256" key="3">
    <source>
        <dbReference type="ARBA" id="ARBA00022448"/>
    </source>
</evidence>
<feature type="compositionally biased region" description="Polar residues" evidence="8">
    <location>
        <begin position="26"/>
        <end position="38"/>
    </location>
</feature>
<dbReference type="GO" id="GO:0006874">
    <property type="term" value="P:intracellular calcium ion homeostasis"/>
    <property type="evidence" value="ECO:0007669"/>
    <property type="project" value="TreeGrafter"/>
</dbReference>
<sequence length="637" mass="68985">MVADWDAGADAQPSRFSLALSDTDDTASTQNTERTLTGHSDYHPLVQTQRLRRAARDATRYQSRFLNFIRRVCVRLVSRRLWRDEAQERPVSPSHTLLRDDAGVLSFRRSLRYMFFSSYIDYLIVFVPLGIATYYLESPRSVVFTTNAIAIVPLSNILAHATECIAADLGDAVGALMNISFGNLVEIIMFFAALRHNHIRVVKSALVGSILVNLLLILGSSIIAAEFQPADLVYDMNNAQALACLLSLSVFSILIPMAFHFTFKHEPEREQAVRALSRASAVILLIVYFVYLAFLLLPRRPSAILDEERHAPPRHPEDPRAQPLSRTMKFADARVTGPPPARSARQGNLDGSLWEYTEEDEDDGAATTTNPHGNRRRSTSQPLGHDNVQRWMKSGSGGGGGGGGGGGAPHRERGARPYSRHGPSLSQSSLGTTRSLRGNDIVERYSDGGCGPSGARPYSSFHIVEPNNEVVAMLEPGNCGGGGGKVSRPAAMVALTASTFFTAICAEFLVDTIGFVIRSSGLTQSFIGLIILSVVGNAAEYITGVRVAARGKLDLAIGVSFGSSIQIALFVSPLTVIGGWFMGKDMTLYMGVFETTALVGAAILVNFLMSNGKTNYLEGTLLCACYVITGIGSYLIP</sequence>
<feature type="transmembrane region" description="Helical" evidence="9">
    <location>
        <begin position="239"/>
        <end position="259"/>
    </location>
</feature>
<keyword evidence="6" id="KW-0406">Ion transport</keyword>
<dbReference type="GO" id="GO:0012505">
    <property type="term" value="C:endomembrane system"/>
    <property type="evidence" value="ECO:0007669"/>
    <property type="project" value="UniProtKB-SubCell"/>
</dbReference>
<feature type="region of interest" description="Disordered" evidence="8">
    <location>
        <begin position="356"/>
        <end position="436"/>
    </location>
</feature>
<evidence type="ECO:0000256" key="1">
    <source>
        <dbReference type="ARBA" id="ARBA00004127"/>
    </source>
</evidence>
<organism evidence="11">
    <name type="scientific">Rosellinia necatrix</name>
    <name type="common">White root-rot fungus</name>
    <dbReference type="NCBI Taxonomy" id="77044"/>
    <lineage>
        <taxon>Eukaryota</taxon>
        <taxon>Fungi</taxon>
        <taxon>Dikarya</taxon>
        <taxon>Ascomycota</taxon>
        <taxon>Pezizomycotina</taxon>
        <taxon>Sordariomycetes</taxon>
        <taxon>Xylariomycetidae</taxon>
        <taxon>Xylariales</taxon>
        <taxon>Xylariaceae</taxon>
        <taxon>Rosellinia</taxon>
    </lineage>
</organism>
<evidence type="ECO:0000313" key="12">
    <source>
        <dbReference type="Proteomes" id="UP000054516"/>
    </source>
</evidence>
<dbReference type="PANTHER" id="PTHR31503:SF18">
    <property type="entry name" value="CA(2+)_H(+) EXCHANGER, PUTATIVE (EUROFUNG)-RELATED"/>
    <property type="match status" value="1"/>
</dbReference>
<proteinExistence type="inferred from homology"/>
<keyword evidence="7 9" id="KW-0472">Membrane</keyword>
<evidence type="ECO:0000256" key="7">
    <source>
        <dbReference type="ARBA" id="ARBA00023136"/>
    </source>
</evidence>
<evidence type="ECO:0000256" key="5">
    <source>
        <dbReference type="ARBA" id="ARBA00022989"/>
    </source>
</evidence>
<dbReference type="Pfam" id="PF01699">
    <property type="entry name" value="Na_Ca_ex"/>
    <property type="match status" value="2"/>
</dbReference>
<evidence type="ECO:0000313" key="11">
    <source>
        <dbReference type="EMBL" id="GAP90598.2"/>
    </source>
</evidence>